<sequence>MGLDTRWIRRWTPKRLFRHTATMLAALFFMLAGSCMLAHAQTLSPHATALEAKRLDLQAQLRNNVFKEPLYLSSREEKRRVEGDIFAEIPGSLSEVTAAFKSASTVCDLVILHLNVRACRPSGREGNESVTIALGPKRAMTSGELYHITYSLRIEAAEPAYFKATMQAPKGPLGTQDYRIVFEAMPIGGKQSFVHFGYAYGYGTVAKMAMDLYLSTAGRNKIGFTIIGHGADGKPIHVGGERGSLERNVMRYYLALLAYSSVTAGTTEERMNMRLRKWFALTERYPAQLHELDLAEYLAEKRSELARSAGAEK</sequence>
<name>A0A4R3HX25_PAULE</name>
<evidence type="ECO:0000256" key="1">
    <source>
        <dbReference type="SAM" id="SignalP"/>
    </source>
</evidence>
<evidence type="ECO:0000313" key="3">
    <source>
        <dbReference type="Proteomes" id="UP000295382"/>
    </source>
</evidence>
<feature type="chain" id="PRO_5020214597" evidence="1">
    <location>
        <begin position="41"/>
        <end position="313"/>
    </location>
</feature>
<organism evidence="2 3">
    <name type="scientific">Paucimonas lemoignei</name>
    <name type="common">Pseudomonas lemoignei</name>
    <dbReference type="NCBI Taxonomy" id="29443"/>
    <lineage>
        <taxon>Bacteria</taxon>
        <taxon>Pseudomonadati</taxon>
        <taxon>Pseudomonadota</taxon>
        <taxon>Betaproteobacteria</taxon>
        <taxon>Burkholderiales</taxon>
        <taxon>Burkholderiaceae</taxon>
        <taxon>Paucimonas</taxon>
    </lineage>
</organism>
<dbReference type="EMBL" id="SLZQ01000008">
    <property type="protein sequence ID" value="TCS35959.1"/>
    <property type="molecule type" value="Genomic_DNA"/>
</dbReference>
<proteinExistence type="predicted"/>
<feature type="signal peptide" evidence="1">
    <location>
        <begin position="1"/>
        <end position="40"/>
    </location>
</feature>
<dbReference type="PROSITE" id="PS51257">
    <property type="entry name" value="PROKAR_LIPOPROTEIN"/>
    <property type="match status" value="1"/>
</dbReference>
<evidence type="ECO:0000313" key="2">
    <source>
        <dbReference type="EMBL" id="TCS35959.1"/>
    </source>
</evidence>
<gene>
    <name evidence="2" type="ORF">EDC30_10822</name>
</gene>
<comment type="caution">
    <text evidence="2">The sequence shown here is derived from an EMBL/GenBank/DDBJ whole genome shotgun (WGS) entry which is preliminary data.</text>
</comment>
<keyword evidence="3" id="KW-1185">Reference proteome</keyword>
<dbReference type="Proteomes" id="UP000295382">
    <property type="component" value="Unassembled WGS sequence"/>
</dbReference>
<accession>A0A4R3HX25</accession>
<protein>
    <submittedName>
        <fullName evidence="2">Uncharacterized protein</fullName>
    </submittedName>
</protein>
<reference evidence="2 3" key="1">
    <citation type="submission" date="2019-03" db="EMBL/GenBank/DDBJ databases">
        <title>Genomic Encyclopedia of Type Strains, Phase IV (KMG-IV): sequencing the most valuable type-strain genomes for metagenomic binning, comparative biology and taxonomic classification.</title>
        <authorList>
            <person name="Goeker M."/>
        </authorList>
    </citation>
    <scope>NUCLEOTIDE SEQUENCE [LARGE SCALE GENOMIC DNA]</scope>
    <source>
        <strain evidence="2 3">DSM 7445</strain>
    </source>
</reference>
<dbReference type="AlphaFoldDB" id="A0A4R3HX25"/>
<keyword evidence="1" id="KW-0732">Signal</keyword>